<reference evidence="4" key="1">
    <citation type="journal article" date="2019" name="Int. J. Syst. Evol. Microbiol.">
        <title>The Global Catalogue of Microorganisms (GCM) 10K type strain sequencing project: providing services to taxonomists for standard genome sequencing and annotation.</title>
        <authorList>
            <consortium name="The Broad Institute Genomics Platform"/>
            <consortium name="The Broad Institute Genome Sequencing Center for Infectious Disease"/>
            <person name="Wu L."/>
            <person name="Ma J."/>
        </authorList>
    </citation>
    <scope>NUCLEOTIDE SEQUENCE [LARGE SCALE GENOMIC DNA]</scope>
    <source>
        <strain evidence="4">JCM 14917</strain>
    </source>
</reference>
<dbReference type="SMART" id="SM00507">
    <property type="entry name" value="HNHc"/>
    <property type="match status" value="1"/>
</dbReference>
<feature type="compositionally biased region" description="Polar residues" evidence="1">
    <location>
        <begin position="416"/>
        <end position="426"/>
    </location>
</feature>
<dbReference type="Gene3D" id="1.10.30.50">
    <property type="match status" value="1"/>
</dbReference>
<dbReference type="InterPro" id="IPR003615">
    <property type="entry name" value="HNH_nuc"/>
</dbReference>
<evidence type="ECO:0000313" key="4">
    <source>
        <dbReference type="Proteomes" id="UP001500974"/>
    </source>
</evidence>
<evidence type="ECO:0000259" key="2">
    <source>
        <dbReference type="SMART" id="SM00507"/>
    </source>
</evidence>
<feature type="region of interest" description="Disordered" evidence="1">
    <location>
        <begin position="1"/>
        <end position="64"/>
    </location>
</feature>
<keyword evidence="4" id="KW-1185">Reference proteome</keyword>
<feature type="compositionally biased region" description="Polar residues" evidence="1">
    <location>
        <begin position="39"/>
        <end position="57"/>
    </location>
</feature>
<evidence type="ECO:0000256" key="1">
    <source>
        <dbReference type="SAM" id="MobiDB-lite"/>
    </source>
</evidence>
<feature type="compositionally biased region" description="Low complexity" evidence="1">
    <location>
        <begin position="10"/>
        <end position="22"/>
    </location>
</feature>
<dbReference type="InterPro" id="IPR003870">
    <property type="entry name" value="DUF222"/>
</dbReference>
<organism evidence="3 4">
    <name type="scientific">Arthrobacter parietis</name>
    <dbReference type="NCBI Taxonomy" id="271434"/>
    <lineage>
        <taxon>Bacteria</taxon>
        <taxon>Bacillati</taxon>
        <taxon>Actinomycetota</taxon>
        <taxon>Actinomycetes</taxon>
        <taxon>Micrococcales</taxon>
        <taxon>Micrococcaceae</taxon>
        <taxon>Arthrobacter</taxon>
    </lineage>
</organism>
<dbReference type="Proteomes" id="UP001500974">
    <property type="component" value="Unassembled WGS sequence"/>
</dbReference>
<comment type="caution">
    <text evidence="3">The sequence shown here is derived from an EMBL/GenBank/DDBJ whole genome shotgun (WGS) entry which is preliminary data.</text>
</comment>
<dbReference type="Pfam" id="PF02720">
    <property type="entry name" value="DUF222"/>
    <property type="match status" value="1"/>
</dbReference>
<accession>A0ABP5MUJ9</accession>
<evidence type="ECO:0000313" key="3">
    <source>
        <dbReference type="EMBL" id="GAA2176729.1"/>
    </source>
</evidence>
<feature type="domain" description="HNH nuclease" evidence="2">
    <location>
        <begin position="479"/>
        <end position="531"/>
    </location>
</feature>
<name>A0ABP5MUJ9_9MICC</name>
<dbReference type="EMBL" id="BAAAON010000003">
    <property type="protein sequence ID" value="GAA2176729.1"/>
    <property type="molecule type" value="Genomic_DNA"/>
</dbReference>
<sequence>MRFSEEFTPGAGSNAASTAGASRVGSASEGASRVGLSDPGSSRTGSSQKEPSWTEPQDWTDVPFSGAFEGQIWEGTDEPAPSGPWGVVELSPMRALESLTDAVDTLERLNQLQCWADAQKARLVDRIRELYEREVQPANEDQASAQAQADQDEFVLSLAAEEVGALLRMPSGSAKNLVAQSRLLVNHHERTLTSMEAGRMSWRHATTIVEECVGVPVDSAVRFEEDLVEVAEQSTVAKLTRRARGLREILHPEAAPIRKARSAAERRVIVEPGTDGMAWLSAYLPAEQACGIYNRLDAGARGLQAPDEWRTLTQLRADVFTDLLTHTCSGDISTGTGFRGIGATVHITVPALTLLDQTPGGGGGRGADGGSLGFMADAGAGNAEKDGVADGGWNPLNGGNADEHGTSSGYGLPDGDSNTGSGTRRSQPGYAVLEGYGPIDAETAARLAGHAPSFTRILTHPETGAALSIGRASYRPPKHLQDWVRARDKTCRHPGCNRIAKATEIDHTVPWHKGGRTDHLNLSCLCAKHHMFKTHEHWDYTQPEPGTIIAISPAGKTYTTRPPPF</sequence>
<protein>
    <recommendedName>
        <fullName evidence="2">HNH nuclease domain-containing protein</fullName>
    </recommendedName>
</protein>
<dbReference type="CDD" id="cd00085">
    <property type="entry name" value="HNHc"/>
    <property type="match status" value="1"/>
</dbReference>
<feature type="region of interest" description="Disordered" evidence="1">
    <location>
        <begin position="383"/>
        <end position="431"/>
    </location>
</feature>
<proteinExistence type="predicted"/>
<gene>
    <name evidence="3" type="ORF">GCM10009784_24380</name>
</gene>
<dbReference type="RefSeq" id="WP_346028448.1">
    <property type="nucleotide sequence ID" value="NZ_BAAAON010000003.1"/>
</dbReference>